<feature type="region of interest" description="Disordered" evidence="1">
    <location>
        <begin position="1"/>
        <end position="112"/>
    </location>
</feature>
<reference evidence="3" key="1">
    <citation type="journal article" date="2019" name="Nat. Commun.">
        <title>The genome of broomcorn millet.</title>
        <authorList>
            <person name="Zou C."/>
            <person name="Miki D."/>
            <person name="Li D."/>
            <person name="Tang Q."/>
            <person name="Xiao L."/>
            <person name="Rajput S."/>
            <person name="Deng P."/>
            <person name="Jia W."/>
            <person name="Huang R."/>
            <person name="Zhang M."/>
            <person name="Sun Y."/>
            <person name="Hu J."/>
            <person name="Fu X."/>
            <person name="Schnable P.S."/>
            <person name="Li F."/>
            <person name="Zhang H."/>
            <person name="Feng B."/>
            <person name="Zhu X."/>
            <person name="Liu R."/>
            <person name="Schnable J.C."/>
            <person name="Zhu J.-K."/>
            <person name="Zhang H."/>
        </authorList>
    </citation>
    <scope>NUCLEOTIDE SEQUENCE [LARGE SCALE GENOMIC DNA]</scope>
</reference>
<feature type="compositionally biased region" description="Low complexity" evidence="1">
    <location>
        <begin position="67"/>
        <end position="86"/>
    </location>
</feature>
<evidence type="ECO:0000313" key="2">
    <source>
        <dbReference type="EMBL" id="RLN40122.1"/>
    </source>
</evidence>
<organism evidence="2 3">
    <name type="scientific">Panicum miliaceum</name>
    <name type="common">Proso millet</name>
    <name type="synonym">Broomcorn millet</name>
    <dbReference type="NCBI Taxonomy" id="4540"/>
    <lineage>
        <taxon>Eukaryota</taxon>
        <taxon>Viridiplantae</taxon>
        <taxon>Streptophyta</taxon>
        <taxon>Embryophyta</taxon>
        <taxon>Tracheophyta</taxon>
        <taxon>Spermatophyta</taxon>
        <taxon>Magnoliopsida</taxon>
        <taxon>Liliopsida</taxon>
        <taxon>Poales</taxon>
        <taxon>Poaceae</taxon>
        <taxon>PACMAD clade</taxon>
        <taxon>Panicoideae</taxon>
        <taxon>Panicodae</taxon>
        <taxon>Paniceae</taxon>
        <taxon>Panicinae</taxon>
        <taxon>Panicum</taxon>
        <taxon>Panicum sect. Panicum</taxon>
    </lineage>
</organism>
<protein>
    <submittedName>
        <fullName evidence="2">Uncharacterized protein</fullName>
    </submittedName>
</protein>
<dbReference type="EMBL" id="PQIB02000001">
    <property type="protein sequence ID" value="RLN40122.1"/>
    <property type="molecule type" value="Genomic_DNA"/>
</dbReference>
<sequence length="262" mass="28493">MAGASARGAAKEAPEGVAGGGDQQGGWLPGMRRGRKATTQWGSGPTVPATSADAGCNEDASDEFMCRAQTRSQAATTARRPAPSAPGDKSSMARRRKSEAVTDTATSPKENPGALLEWTNLRAHITHNIRLKLKKGNDVRKKGSPSKLMKITEILEPDKKKFSGLLEIKSKNVPEKLTSWLIKNFNTVNSELVIPSRGAIKVDDRAVHRVFGIPIGQMNIDYEKKSFAGTFAEFYEVFEHEDDQKAPTFAEAKNWLLNAKNG</sequence>
<dbReference type="AlphaFoldDB" id="A0A3L6TIH8"/>
<evidence type="ECO:0000313" key="3">
    <source>
        <dbReference type="Proteomes" id="UP000275267"/>
    </source>
</evidence>
<comment type="caution">
    <text evidence="2">The sequence shown here is derived from an EMBL/GenBank/DDBJ whole genome shotgun (WGS) entry which is preliminary data.</text>
</comment>
<accession>A0A3L6TIH8</accession>
<name>A0A3L6TIH8_PANMI</name>
<feature type="compositionally biased region" description="Gly residues" evidence="1">
    <location>
        <begin position="17"/>
        <end position="28"/>
    </location>
</feature>
<dbReference type="Proteomes" id="UP000275267">
    <property type="component" value="Unassembled WGS sequence"/>
</dbReference>
<keyword evidence="3" id="KW-1185">Reference proteome</keyword>
<proteinExistence type="predicted"/>
<gene>
    <name evidence="2" type="ORF">C2845_PM01G07450</name>
</gene>
<dbReference type="OrthoDB" id="1305300at2759"/>
<evidence type="ECO:0000256" key="1">
    <source>
        <dbReference type="SAM" id="MobiDB-lite"/>
    </source>
</evidence>